<dbReference type="AlphaFoldDB" id="A0A1B0AMI2"/>
<dbReference type="VEuPathDB" id="VectorBase:GPPI001837"/>
<reference evidence="3" key="1">
    <citation type="submission" date="2015-01" db="EMBL/GenBank/DDBJ databases">
        <authorList>
            <person name="Aksoy S."/>
            <person name="Warren W."/>
            <person name="Wilson R.K."/>
        </authorList>
    </citation>
    <scope>NUCLEOTIDE SEQUENCE [LARGE SCALE GENOMIC DNA]</scope>
    <source>
        <strain evidence="3">IAEA</strain>
    </source>
</reference>
<dbReference type="EnsemblMetazoa" id="GPPI001837-RA">
    <property type="protein sequence ID" value="GPPI001837-PA"/>
    <property type="gene ID" value="GPPI001837"/>
</dbReference>
<keyword evidence="1" id="KW-0812">Transmembrane</keyword>
<evidence type="ECO:0000313" key="2">
    <source>
        <dbReference type="EnsemblMetazoa" id="GPPI001837-PA"/>
    </source>
</evidence>
<proteinExistence type="predicted"/>
<keyword evidence="1" id="KW-1133">Transmembrane helix</keyword>
<dbReference type="EMBL" id="JXJN01000451">
    <property type="status" value="NOT_ANNOTATED_CDS"/>
    <property type="molecule type" value="Genomic_DNA"/>
</dbReference>
<organism evidence="2 3">
    <name type="scientific">Glossina palpalis gambiensis</name>
    <dbReference type="NCBI Taxonomy" id="67801"/>
    <lineage>
        <taxon>Eukaryota</taxon>
        <taxon>Metazoa</taxon>
        <taxon>Ecdysozoa</taxon>
        <taxon>Arthropoda</taxon>
        <taxon>Hexapoda</taxon>
        <taxon>Insecta</taxon>
        <taxon>Pterygota</taxon>
        <taxon>Neoptera</taxon>
        <taxon>Endopterygota</taxon>
        <taxon>Diptera</taxon>
        <taxon>Brachycera</taxon>
        <taxon>Muscomorpha</taxon>
        <taxon>Hippoboscoidea</taxon>
        <taxon>Glossinidae</taxon>
        <taxon>Glossina</taxon>
    </lineage>
</organism>
<evidence type="ECO:0000256" key="1">
    <source>
        <dbReference type="SAM" id="Phobius"/>
    </source>
</evidence>
<keyword evidence="1" id="KW-0472">Membrane</keyword>
<protein>
    <submittedName>
        <fullName evidence="2">Uncharacterized protein</fullName>
    </submittedName>
</protein>
<dbReference type="Proteomes" id="UP000092460">
    <property type="component" value="Unassembled WGS sequence"/>
</dbReference>
<sequence>HILKETSLEYILSKIYTESTNGVEKAISSHAYVMVFPGTVGELFFYKICLHQQCGHVAENLPLPCFSGMKAWARLIFIDCSECTQHNIISKCYHCSKQESVSARRTIFTFDTDVTFHRLSTHSPLTQNSPSERRAFDQQGLEADLIKPIQYSGTKPGSYMLIKTNPFLALWWNLIVFLLTCTRSPQYLTSLYRKYRVYQYLLLFFFFFFSLFTFTFI</sequence>
<evidence type="ECO:0000313" key="3">
    <source>
        <dbReference type="Proteomes" id="UP000092460"/>
    </source>
</evidence>
<dbReference type="EMBL" id="JXJN01000452">
    <property type="status" value="NOT_ANNOTATED_CDS"/>
    <property type="molecule type" value="Genomic_DNA"/>
</dbReference>
<dbReference type="EMBL" id="JXJN01000453">
    <property type="status" value="NOT_ANNOTATED_CDS"/>
    <property type="molecule type" value="Genomic_DNA"/>
</dbReference>
<keyword evidence="3" id="KW-1185">Reference proteome</keyword>
<feature type="transmembrane region" description="Helical" evidence="1">
    <location>
        <begin position="167"/>
        <end position="185"/>
    </location>
</feature>
<accession>A0A1B0AMI2</accession>
<name>A0A1B0AMI2_9MUSC</name>
<reference evidence="2" key="2">
    <citation type="submission" date="2020-05" db="UniProtKB">
        <authorList>
            <consortium name="EnsemblMetazoa"/>
        </authorList>
    </citation>
    <scope>IDENTIFICATION</scope>
    <source>
        <strain evidence="2">IAEA</strain>
    </source>
</reference>
<feature type="transmembrane region" description="Helical" evidence="1">
    <location>
        <begin position="197"/>
        <end position="216"/>
    </location>
</feature>